<evidence type="ECO:0000256" key="9">
    <source>
        <dbReference type="ARBA" id="ARBA00049937"/>
    </source>
</evidence>
<feature type="transmembrane region" description="Helical" evidence="11">
    <location>
        <begin position="228"/>
        <end position="252"/>
    </location>
</feature>
<sequence>MKNIWSSCILGMLPCAFYLPLAVSFPKVTIPPELQTAVARIAVNSTSCSVTCGLGFKLEEMCEVTPTGKRRNCSSRRSHCLTTWTCGLLHFTVPMGKPFELNCLTPDIIALGSKGYSCTWRIAPGLITMNDLLFVLLRNPGFAVRFSPTQESDAGTYRCDVRVLKTFRVVKRVYFGLRVIRKELVDLNFEKSLTREQKLAASNEEGIKANTTLTDVEEKKHFWQRKSFFKSLIGIGCGVLGIVVLCAALRYVQKMTRS</sequence>
<evidence type="ECO:0000313" key="13">
    <source>
        <dbReference type="EMBL" id="NXC41389.1"/>
    </source>
</evidence>
<dbReference type="AlphaFoldDB" id="A0A851NEN7"/>
<organism evidence="13 14">
    <name type="scientific">Penelope pileata</name>
    <dbReference type="NCBI Taxonomy" id="1118817"/>
    <lineage>
        <taxon>Eukaryota</taxon>
        <taxon>Metazoa</taxon>
        <taxon>Chordata</taxon>
        <taxon>Craniata</taxon>
        <taxon>Vertebrata</taxon>
        <taxon>Euteleostomi</taxon>
        <taxon>Archelosauria</taxon>
        <taxon>Archosauria</taxon>
        <taxon>Dinosauria</taxon>
        <taxon>Saurischia</taxon>
        <taxon>Theropoda</taxon>
        <taxon>Coelurosauria</taxon>
        <taxon>Aves</taxon>
        <taxon>Neognathae</taxon>
        <taxon>Galloanserae</taxon>
        <taxon>Galliformes</taxon>
        <taxon>Cracidae</taxon>
        <taxon>Penelope</taxon>
    </lineage>
</organism>
<keyword evidence="3 11" id="KW-0812">Transmembrane</keyword>
<evidence type="ECO:0000256" key="6">
    <source>
        <dbReference type="ARBA" id="ARBA00023136"/>
    </source>
</evidence>
<evidence type="ECO:0000256" key="12">
    <source>
        <dbReference type="SAM" id="SignalP"/>
    </source>
</evidence>
<keyword evidence="8" id="KW-0393">Immunoglobulin domain</keyword>
<keyword evidence="6 11" id="KW-0472">Membrane</keyword>
<dbReference type="SUPFAM" id="SSF48726">
    <property type="entry name" value="Immunoglobulin"/>
    <property type="match status" value="1"/>
</dbReference>
<feature type="chain" id="PRO_5032880625" description="Transmembrane protein 81" evidence="12">
    <location>
        <begin position="25"/>
        <end position="258"/>
    </location>
</feature>
<dbReference type="PANTHER" id="PTHR35670:SF1">
    <property type="entry name" value="TRANSMEMBRANE PROTEIN 81"/>
    <property type="match status" value="1"/>
</dbReference>
<name>A0A851NEN7_9GALL</name>
<evidence type="ECO:0000256" key="3">
    <source>
        <dbReference type="ARBA" id="ARBA00022692"/>
    </source>
</evidence>
<evidence type="ECO:0000256" key="2">
    <source>
        <dbReference type="ARBA" id="ARBA00022475"/>
    </source>
</evidence>
<keyword evidence="7" id="KW-1015">Disulfide bond</keyword>
<reference evidence="13" key="1">
    <citation type="submission" date="2019-09" db="EMBL/GenBank/DDBJ databases">
        <title>Bird 10,000 Genomes (B10K) Project - Family phase.</title>
        <authorList>
            <person name="Zhang G."/>
        </authorList>
    </citation>
    <scope>NUCLEOTIDE SEQUENCE</scope>
    <source>
        <strain evidence="13">B10K-DU-001-08</strain>
        <tissue evidence="13">Muscle</tissue>
    </source>
</reference>
<keyword evidence="14" id="KW-1185">Reference proteome</keyword>
<dbReference type="CDD" id="cd00096">
    <property type="entry name" value="Ig"/>
    <property type="match status" value="1"/>
</dbReference>
<dbReference type="PANTHER" id="PTHR35670">
    <property type="entry name" value="TRANSMEMBRANE PROTEIN 81"/>
    <property type="match status" value="1"/>
</dbReference>
<feature type="non-terminal residue" evidence="13">
    <location>
        <position position="258"/>
    </location>
</feature>
<evidence type="ECO:0000313" key="14">
    <source>
        <dbReference type="Proteomes" id="UP000613066"/>
    </source>
</evidence>
<comment type="caution">
    <text evidence="13">The sequence shown here is derived from an EMBL/GenBank/DDBJ whole genome shotgun (WGS) entry which is preliminary data.</text>
</comment>
<dbReference type="GO" id="GO:0005886">
    <property type="term" value="C:plasma membrane"/>
    <property type="evidence" value="ECO:0007669"/>
    <property type="project" value="UniProtKB-SubCell"/>
</dbReference>
<keyword evidence="5 11" id="KW-1133">Transmembrane helix</keyword>
<keyword evidence="2" id="KW-1003">Cell membrane</keyword>
<evidence type="ECO:0000256" key="5">
    <source>
        <dbReference type="ARBA" id="ARBA00022989"/>
    </source>
</evidence>
<evidence type="ECO:0000256" key="10">
    <source>
        <dbReference type="ARBA" id="ARBA00050022"/>
    </source>
</evidence>
<evidence type="ECO:0000256" key="1">
    <source>
        <dbReference type="ARBA" id="ARBA00004251"/>
    </source>
</evidence>
<dbReference type="InterPro" id="IPR036179">
    <property type="entry name" value="Ig-like_dom_sf"/>
</dbReference>
<keyword evidence="4 12" id="KW-0732">Signal</keyword>
<evidence type="ECO:0000256" key="8">
    <source>
        <dbReference type="ARBA" id="ARBA00023319"/>
    </source>
</evidence>
<dbReference type="Proteomes" id="UP000613066">
    <property type="component" value="Unassembled WGS sequence"/>
</dbReference>
<evidence type="ECO:0000256" key="11">
    <source>
        <dbReference type="SAM" id="Phobius"/>
    </source>
</evidence>
<feature type="non-terminal residue" evidence="13">
    <location>
        <position position="1"/>
    </location>
</feature>
<feature type="signal peptide" evidence="12">
    <location>
        <begin position="1"/>
        <end position="24"/>
    </location>
</feature>
<accession>A0A851NEN7</accession>
<proteinExistence type="predicted"/>
<comment type="function">
    <text evidence="9">Essential fertilization factor required for male fertility. Part of a conserved trimeric sperm complex with the essential fertilization factors IZUMO1 and SPACA6 which bridges sperm and oocyte membranes during fertilization by binding to IZUMO1R/JUNO on the oocyte.</text>
</comment>
<gene>
    <name evidence="13" type="primary">Tmem81</name>
    <name evidence="13" type="ORF">PENPIL_R13511</name>
</gene>
<dbReference type="EMBL" id="WBMW01001807">
    <property type="protein sequence ID" value="NXC41389.1"/>
    <property type="molecule type" value="Genomic_DNA"/>
</dbReference>
<dbReference type="InterPro" id="IPR039293">
    <property type="entry name" value="TMEM81"/>
</dbReference>
<evidence type="ECO:0000256" key="4">
    <source>
        <dbReference type="ARBA" id="ARBA00022729"/>
    </source>
</evidence>
<evidence type="ECO:0000256" key="7">
    <source>
        <dbReference type="ARBA" id="ARBA00023157"/>
    </source>
</evidence>
<comment type="subcellular location">
    <subcellularLocation>
        <location evidence="1">Cell membrane</location>
        <topology evidence="1">Single-pass type I membrane protein</topology>
    </subcellularLocation>
</comment>
<protein>
    <recommendedName>
        <fullName evidence="10">Transmembrane protein 81</fullName>
    </recommendedName>
</protein>
<dbReference type="OrthoDB" id="9390762at2759"/>